<feature type="domain" description="TrmE-type G" evidence="9">
    <location>
        <begin position="215"/>
        <end position="363"/>
    </location>
</feature>
<dbReference type="SUPFAM" id="SSF52540">
    <property type="entry name" value="P-loop containing nucleoside triphosphate hydrolases"/>
    <property type="match status" value="1"/>
</dbReference>
<evidence type="ECO:0000256" key="4">
    <source>
        <dbReference type="ARBA" id="ARBA00022958"/>
    </source>
</evidence>
<evidence type="ECO:0000256" key="6">
    <source>
        <dbReference type="HAMAP-Rule" id="MF_00379"/>
    </source>
</evidence>
<evidence type="ECO:0000256" key="5">
    <source>
        <dbReference type="ARBA" id="ARBA00023134"/>
    </source>
</evidence>
<dbReference type="PANTHER" id="PTHR42714:SF2">
    <property type="entry name" value="TRNA MODIFICATION GTPASE GTPBP3, MITOCHONDRIAL"/>
    <property type="match status" value="1"/>
</dbReference>
<dbReference type="RefSeq" id="WP_280102113.1">
    <property type="nucleotide sequence ID" value="NZ_CP122979.1"/>
</dbReference>
<keyword evidence="2 6" id="KW-0819">tRNA processing</keyword>
<dbReference type="PROSITE" id="PS51709">
    <property type="entry name" value="G_TRME"/>
    <property type="match status" value="1"/>
</dbReference>
<feature type="binding site" evidence="6">
    <location>
        <begin position="225"/>
        <end position="230"/>
    </location>
    <ligand>
        <name>GTP</name>
        <dbReference type="ChEBI" id="CHEBI:37565"/>
    </ligand>
</feature>
<feature type="binding site" evidence="6">
    <location>
        <position position="229"/>
    </location>
    <ligand>
        <name>Mg(2+)</name>
        <dbReference type="ChEBI" id="CHEBI:18420"/>
    </ligand>
</feature>
<feature type="coiled-coil region" evidence="8">
    <location>
        <begin position="344"/>
        <end position="371"/>
    </location>
</feature>
<comment type="caution">
    <text evidence="6">Lacks conserved residue(s) required for the propagation of feature annotation.</text>
</comment>
<dbReference type="Pfam" id="PF12631">
    <property type="entry name" value="MnmE_helical"/>
    <property type="match status" value="1"/>
</dbReference>
<dbReference type="InterPro" id="IPR004520">
    <property type="entry name" value="GTPase_MnmE"/>
</dbReference>
<comment type="function">
    <text evidence="6">Exhibits a very high intrinsic GTPase hydrolysis rate. Involved in the addition of a carboxymethylaminomethyl (cmnm) group at the wobble position (U34) of certain tRNAs, forming tRNA-cmnm(5)s(2)U34.</text>
</comment>
<feature type="binding site" evidence="6">
    <location>
        <position position="118"/>
    </location>
    <ligand>
        <name>(6S)-5-formyl-5,6,7,8-tetrahydrofolate</name>
        <dbReference type="ChEBI" id="CHEBI:57457"/>
    </ligand>
</feature>
<dbReference type="CDD" id="cd04164">
    <property type="entry name" value="trmE"/>
    <property type="match status" value="1"/>
</dbReference>
<dbReference type="InterPro" id="IPR005225">
    <property type="entry name" value="Small_GTP-bd"/>
</dbReference>
<keyword evidence="4 6" id="KW-0630">Potassium</keyword>
<evidence type="ECO:0000259" key="9">
    <source>
        <dbReference type="PROSITE" id="PS51709"/>
    </source>
</evidence>
<dbReference type="Gene3D" id="3.40.50.300">
    <property type="entry name" value="P-loop containing nucleotide triphosphate hydrolases"/>
    <property type="match status" value="1"/>
</dbReference>
<evidence type="ECO:0000313" key="10">
    <source>
        <dbReference type="EMBL" id="WGI36810.1"/>
    </source>
</evidence>
<keyword evidence="6" id="KW-0963">Cytoplasm</keyword>
<dbReference type="InterPro" id="IPR027266">
    <property type="entry name" value="TrmE/GcvT-like"/>
</dbReference>
<dbReference type="InterPro" id="IPR006073">
    <property type="entry name" value="GTP-bd"/>
</dbReference>
<keyword evidence="5 6" id="KW-0342">GTP-binding</keyword>
<dbReference type="InterPro" id="IPR018948">
    <property type="entry name" value="GTP-bd_TrmE_N"/>
</dbReference>
<evidence type="ECO:0000313" key="11">
    <source>
        <dbReference type="Proteomes" id="UP001179842"/>
    </source>
</evidence>
<dbReference type="PRINTS" id="PR00326">
    <property type="entry name" value="GTP1OBG"/>
</dbReference>
<evidence type="ECO:0000256" key="2">
    <source>
        <dbReference type="ARBA" id="ARBA00022694"/>
    </source>
</evidence>
<sequence length="440" mass="49473">MFDNIVAISSGGQVNQAISIIRLTGPDVFQIVKKFYTGKVGKDKQITYGWIKNGNELVDEVLVMWFEGKNNFIGENTVEINAHGGIVNTQLILELALANGARMAEPGEFSRRAFLNGKMDLIKAEAINDLIHAKNRFQTKMAIKKFDGKTSEFINKIINQLLILIGQIEVNIDYPEYDDVEQLKENQLLLELKKIKDELHTTIELSENSRIIYQGIKLAIVGLPNAGKSSLLNAFLNEEKAIVTAEAGTTRDVVEGNFVLGGLPFLIKDTAGIRDANNEAEKIGINRSLKQIDESDIIIHLIDGTNVWNNYDEQIKYRSKNKKYIQVINKADLLNEKEKGKIYISAKNNDLESLEKEIIKIYQNIDLNNEQIINNTRQLSLIKSSFIAIENAILAIENGFTADVVIIDLRKAWEDLVNITGKADNEQLLDSMFKNFCLGK</sequence>
<dbReference type="EMBL" id="CP122979">
    <property type="protein sequence ID" value="WGI36810.1"/>
    <property type="molecule type" value="Genomic_DNA"/>
</dbReference>
<comment type="subunit">
    <text evidence="6">Homodimer. Heterotetramer of two MnmE and two MnmG subunits.</text>
</comment>
<dbReference type="InterPro" id="IPR027417">
    <property type="entry name" value="P-loop_NTPase"/>
</dbReference>
<name>A0ABY8LVK5_9BACT</name>
<evidence type="ECO:0000256" key="3">
    <source>
        <dbReference type="ARBA" id="ARBA00022741"/>
    </source>
</evidence>
<feature type="binding site" evidence="6">
    <location>
        <position position="22"/>
    </location>
    <ligand>
        <name>(6S)-5-formyl-5,6,7,8-tetrahydrofolate</name>
        <dbReference type="ChEBI" id="CHEBI:57457"/>
    </ligand>
</feature>
<feature type="binding site" evidence="6">
    <location>
        <begin position="269"/>
        <end position="272"/>
    </location>
    <ligand>
        <name>GTP</name>
        <dbReference type="ChEBI" id="CHEBI:37565"/>
    </ligand>
</feature>
<keyword evidence="6" id="KW-0460">Magnesium</keyword>
<feature type="binding site" evidence="6">
    <location>
        <begin position="329"/>
        <end position="332"/>
    </location>
    <ligand>
        <name>GTP</name>
        <dbReference type="ChEBI" id="CHEBI:37565"/>
    </ligand>
</feature>
<dbReference type="PANTHER" id="PTHR42714">
    <property type="entry name" value="TRNA MODIFICATION GTPASE GTPBP3"/>
    <property type="match status" value="1"/>
</dbReference>
<keyword evidence="8" id="KW-0175">Coiled coil</keyword>
<dbReference type="HAMAP" id="MF_00379">
    <property type="entry name" value="GTPase_MnmE"/>
    <property type="match status" value="1"/>
</dbReference>
<dbReference type="Pfam" id="PF10396">
    <property type="entry name" value="TrmE_N"/>
    <property type="match status" value="1"/>
</dbReference>
<proteinExistence type="inferred from homology"/>
<keyword evidence="6" id="KW-0479">Metal-binding</keyword>
<dbReference type="CDD" id="cd14858">
    <property type="entry name" value="TrmE_N"/>
    <property type="match status" value="1"/>
</dbReference>
<evidence type="ECO:0000256" key="8">
    <source>
        <dbReference type="SAM" id="Coils"/>
    </source>
</evidence>
<dbReference type="EC" id="3.6.-.-" evidence="6"/>
<comment type="similarity">
    <text evidence="1 6 7">Belongs to the TRAFAC class TrmE-Era-EngA-EngB-Septin-like GTPase superfamily. TrmE GTPase family.</text>
</comment>
<comment type="cofactor">
    <cofactor evidence="6">
        <name>K(+)</name>
        <dbReference type="ChEBI" id="CHEBI:29103"/>
    </cofactor>
    <text evidence="6">Binds 1 potassium ion per subunit.</text>
</comment>
<feature type="binding site" evidence="6">
    <location>
        <position position="79"/>
    </location>
    <ligand>
        <name>(6S)-5-formyl-5,6,7,8-tetrahydrofolate</name>
        <dbReference type="ChEBI" id="CHEBI:57457"/>
    </ligand>
</feature>
<dbReference type="InterPro" id="IPR031168">
    <property type="entry name" value="G_TrmE"/>
</dbReference>
<keyword evidence="3 6" id="KW-0547">Nucleotide-binding</keyword>
<reference evidence="10" key="1">
    <citation type="submission" date="2023-04" db="EMBL/GenBank/DDBJ databases">
        <title>Completed genome of Mycoplasma lagogenitalium type strain 12MS.</title>
        <authorList>
            <person name="Spergser J."/>
        </authorList>
    </citation>
    <scope>NUCLEOTIDE SEQUENCE</scope>
    <source>
        <strain evidence="10">12MS</strain>
    </source>
</reference>
<feature type="binding site" evidence="6">
    <location>
        <begin position="244"/>
        <end position="250"/>
    </location>
    <ligand>
        <name>GTP</name>
        <dbReference type="ChEBI" id="CHEBI:37565"/>
    </ligand>
</feature>
<accession>A0ABY8LVK5</accession>
<dbReference type="Proteomes" id="UP001179842">
    <property type="component" value="Chromosome"/>
</dbReference>
<dbReference type="Gene3D" id="1.20.120.430">
    <property type="entry name" value="tRNA modification GTPase MnmE domain 2"/>
    <property type="match status" value="1"/>
</dbReference>
<feature type="binding site" evidence="6">
    <location>
        <position position="440"/>
    </location>
    <ligand>
        <name>(6S)-5-formyl-5,6,7,8-tetrahydrofolate</name>
        <dbReference type="ChEBI" id="CHEBI:57457"/>
    </ligand>
</feature>
<keyword evidence="11" id="KW-1185">Reference proteome</keyword>
<dbReference type="Gene3D" id="3.30.1360.120">
    <property type="entry name" value="Probable tRNA modification gtpase trme, domain 1"/>
    <property type="match status" value="1"/>
</dbReference>
<keyword evidence="6" id="KW-0378">Hydrolase</keyword>
<dbReference type="InterPro" id="IPR025867">
    <property type="entry name" value="MnmE_helical"/>
</dbReference>
<dbReference type="InterPro" id="IPR027368">
    <property type="entry name" value="MnmE_dom2"/>
</dbReference>
<protein>
    <recommendedName>
        <fullName evidence="6">tRNA modification GTPase MnmE</fullName>
        <ecNumber evidence="6">3.6.-.-</ecNumber>
    </recommendedName>
</protein>
<organism evidence="10 11">
    <name type="scientific">Mesomycoplasma lagogenitalium</name>
    <dbReference type="NCBI Taxonomy" id="171286"/>
    <lineage>
        <taxon>Bacteria</taxon>
        <taxon>Bacillati</taxon>
        <taxon>Mycoplasmatota</taxon>
        <taxon>Mycoplasmoidales</taxon>
        <taxon>Metamycoplasmataceae</taxon>
        <taxon>Mesomycoplasma</taxon>
    </lineage>
</organism>
<evidence type="ECO:0000256" key="7">
    <source>
        <dbReference type="RuleBase" id="RU003313"/>
    </source>
</evidence>
<dbReference type="NCBIfam" id="TIGR00231">
    <property type="entry name" value="small_GTP"/>
    <property type="match status" value="1"/>
</dbReference>
<comment type="subcellular location">
    <subcellularLocation>
        <location evidence="6">Cytoplasm</location>
    </subcellularLocation>
</comment>
<dbReference type="NCBIfam" id="TIGR00450">
    <property type="entry name" value="mnmE_trmE_thdF"/>
    <property type="match status" value="1"/>
</dbReference>
<gene>
    <name evidence="6 10" type="primary">mnmE</name>
    <name evidence="6" type="synonym">trmE</name>
    <name evidence="10" type="ORF">QEG99_00785</name>
</gene>
<feature type="binding site" evidence="6">
    <location>
        <position position="250"/>
    </location>
    <ligand>
        <name>Mg(2+)</name>
        <dbReference type="ChEBI" id="CHEBI:18420"/>
    </ligand>
</feature>
<dbReference type="Pfam" id="PF01926">
    <property type="entry name" value="MMR_HSR1"/>
    <property type="match status" value="1"/>
</dbReference>
<dbReference type="SUPFAM" id="SSF116878">
    <property type="entry name" value="TrmE connector domain"/>
    <property type="match status" value="1"/>
</dbReference>
<evidence type="ECO:0000256" key="1">
    <source>
        <dbReference type="ARBA" id="ARBA00011043"/>
    </source>
</evidence>